<evidence type="ECO:0000256" key="1">
    <source>
        <dbReference type="SAM" id="MobiDB-lite"/>
    </source>
</evidence>
<proteinExistence type="predicted"/>
<dbReference type="AlphaFoldDB" id="A0A5B0MHD3"/>
<name>A0A5B0MHD3_PUCGR</name>
<organism evidence="2 3">
    <name type="scientific">Puccinia graminis f. sp. tritici</name>
    <dbReference type="NCBI Taxonomy" id="56615"/>
    <lineage>
        <taxon>Eukaryota</taxon>
        <taxon>Fungi</taxon>
        <taxon>Dikarya</taxon>
        <taxon>Basidiomycota</taxon>
        <taxon>Pucciniomycotina</taxon>
        <taxon>Pucciniomycetes</taxon>
        <taxon>Pucciniales</taxon>
        <taxon>Pucciniaceae</taxon>
        <taxon>Puccinia</taxon>
    </lineage>
</organism>
<accession>A0A5B0MHD3</accession>
<evidence type="ECO:0000313" key="2">
    <source>
        <dbReference type="EMBL" id="KAA1075539.1"/>
    </source>
</evidence>
<dbReference type="Proteomes" id="UP000325313">
    <property type="component" value="Unassembled WGS sequence"/>
</dbReference>
<feature type="compositionally biased region" description="Polar residues" evidence="1">
    <location>
        <begin position="47"/>
        <end position="56"/>
    </location>
</feature>
<protein>
    <submittedName>
        <fullName evidence="2">Uncharacterized protein</fullName>
    </submittedName>
</protein>
<sequence length="65" mass="7246">MSSRAAELLKYQSLVLSGTHEAVTQVAEVSERRYPQLHKDRIATHGSIDSTSSYNASEHLRSTIM</sequence>
<gene>
    <name evidence="2" type="ORF">PGTUg99_023476</name>
</gene>
<comment type="caution">
    <text evidence="2">The sequence shown here is derived from an EMBL/GenBank/DDBJ whole genome shotgun (WGS) entry which is preliminary data.</text>
</comment>
<evidence type="ECO:0000313" key="3">
    <source>
        <dbReference type="Proteomes" id="UP000325313"/>
    </source>
</evidence>
<dbReference type="EMBL" id="VDEP01000472">
    <property type="protein sequence ID" value="KAA1075539.1"/>
    <property type="molecule type" value="Genomic_DNA"/>
</dbReference>
<feature type="region of interest" description="Disordered" evidence="1">
    <location>
        <begin position="44"/>
        <end position="65"/>
    </location>
</feature>
<reference evidence="2 3" key="1">
    <citation type="submission" date="2019-05" db="EMBL/GenBank/DDBJ databases">
        <title>Emergence of the Ug99 lineage of the wheat stem rust pathogen through somatic hybridization.</title>
        <authorList>
            <person name="Li F."/>
            <person name="Upadhyaya N.M."/>
            <person name="Sperschneider J."/>
            <person name="Matny O."/>
            <person name="Nguyen-Phuc H."/>
            <person name="Mago R."/>
            <person name="Raley C."/>
            <person name="Miller M.E."/>
            <person name="Silverstein K.A.T."/>
            <person name="Henningsen E."/>
            <person name="Hirsch C.D."/>
            <person name="Visser B."/>
            <person name="Pretorius Z.A."/>
            <person name="Steffenson B.J."/>
            <person name="Schwessinger B."/>
            <person name="Dodds P.N."/>
            <person name="Figueroa M."/>
        </authorList>
    </citation>
    <scope>NUCLEOTIDE SEQUENCE [LARGE SCALE GENOMIC DNA]</scope>
    <source>
        <strain evidence="2 3">Ug99</strain>
    </source>
</reference>